<proteinExistence type="predicted"/>
<keyword evidence="3" id="KW-1185">Reference proteome</keyword>
<name>A0A8T9C8X3_9HELO</name>
<dbReference type="Proteomes" id="UP000469558">
    <property type="component" value="Unassembled WGS sequence"/>
</dbReference>
<accession>A0A8T9C8X3</accession>
<protein>
    <submittedName>
        <fullName evidence="2">Uncharacterized protein</fullName>
    </submittedName>
</protein>
<feature type="region of interest" description="Disordered" evidence="1">
    <location>
        <begin position="1"/>
        <end position="27"/>
    </location>
</feature>
<sequence>TQKAHPPSTQPSAPSRSPNHPASGPVNTISQVFFNADSSALLTTVKGNPAVNNTGFLSAFPVQNGCVSRQETRSSPNGTAVLFGVAALPGPGNKFIMTDASFGAALISLSSNLTGTVNAATPLAGQKATCWATFSSTTGTAFVTDVGVNRLVELDAGNGGIVKEYEGGNGNLGMIDLEGKGDFVYALAPGNASTPASVSVWDVSEGRGNAREVQNFMPRGVSDTVQGMAVF</sequence>
<dbReference type="OrthoDB" id="10006285at2759"/>
<dbReference type="SUPFAM" id="SSF75011">
    <property type="entry name" value="3-carboxy-cis,cis-mucoante lactonizing enzyme"/>
    <property type="match status" value="1"/>
</dbReference>
<feature type="compositionally biased region" description="Polar residues" evidence="1">
    <location>
        <begin position="10"/>
        <end position="27"/>
    </location>
</feature>
<evidence type="ECO:0000256" key="1">
    <source>
        <dbReference type="SAM" id="MobiDB-lite"/>
    </source>
</evidence>
<gene>
    <name evidence="2" type="ORF">LSUE1_G002997</name>
</gene>
<organism evidence="2 3">
    <name type="scientific">Lachnellula suecica</name>
    <dbReference type="NCBI Taxonomy" id="602035"/>
    <lineage>
        <taxon>Eukaryota</taxon>
        <taxon>Fungi</taxon>
        <taxon>Dikarya</taxon>
        <taxon>Ascomycota</taxon>
        <taxon>Pezizomycotina</taxon>
        <taxon>Leotiomycetes</taxon>
        <taxon>Helotiales</taxon>
        <taxon>Lachnaceae</taxon>
        <taxon>Lachnellula</taxon>
    </lineage>
</organism>
<comment type="caution">
    <text evidence="2">The sequence shown here is derived from an EMBL/GenBank/DDBJ whole genome shotgun (WGS) entry which is preliminary data.</text>
</comment>
<evidence type="ECO:0000313" key="3">
    <source>
        <dbReference type="Proteomes" id="UP000469558"/>
    </source>
</evidence>
<feature type="non-terminal residue" evidence="2">
    <location>
        <position position="1"/>
    </location>
</feature>
<evidence type="ECO:0000313" key="2">
    <source>
        <dbReference type="EMBL" id="TVY82155.1"/>
    </source>
</evidence>
<reference evidence="2 3" key="1">
    <citation type="submission" date="2018-05" db="EMBL/GenBank/DDBJ databases">
        <title>Genome sequencing and assembly of the regulated plant pathogen Lachnellula willkommii and related sister species for the development of diagnostic species identification markers.</title>
        <authorList>
            <person name="Giroux E."/>
            <person name="Bilodeau G."/>
        </authorList>
    </citation>
    <scope>NUCLEOTIDE SEQUENCE [LARGE SCALE GENOMIC DNA]</scope>
    <source>
        <strain evidence="2 3">CBS 268.59</strain>
    </source>
</reference>
<dbReference type="AlphaFoldDB" id="A0A8T9C8X3"/>
<dbReference type="EMBL" id="QGMK01000362">
    <property type="protein sequence ID" value="TVY82155.1"/>
    <property type="molecule type" value="Genomic_DNA"/>
</dbReference>